<keyword evidence="2" id="KW-1003">Cell membrane</keyword>
<keyword evidence="4 6" id="KW-1133">Transmembrane helix</keyword>
<dbReference type="GO" id="GO:0022857">
    <property type="term" value="F:transmembrane transporter activity"/>
    <property type="evidence" value="ECO:0007669"/>
    <property type="project" value="InterPro"/>
</dbReference>
<evidence type="ECO:0000313" key="7">
    <source>
        <dbReference type="EMBL" id="HGB15271.1"/>
    </source>
</evidence>
<dbReference type="Gene3D" id="1.20.1740.10">
    <property type="entry name" value="Amino acid/polyamine transporter I"/>
    <property type="match status" value="1"/>
</dbReference>
<feature type="transmembrane region" description="Helical" evidence="6">
    <location>
        <begin position="35"/>
        <end position="58"/>
    </location>
</feature>
<gene>
    <name evidence="7" type="ORF">ENV62_08565</name>
</gene>
<accession>A0A7C3WK61</accession>
<dbReference type="PANTHER" id="PTHR42770:SF7">
    <property type="entry name" value="MEMBRANE PROTEIN"/>
    <property type="match status" value="1"/>
</dbReference>
<feature type="transmembrane region" description="Helical" evidence="6">
    <location>
        <begin position="227"/>
        <end position="247"/>
    </location>
</feature>
<keyword evidence="5 6" id="KW-0472">Membrane</keyword>
<comment type="subcellular location">
    <subcellularLocation>
        <location evidence="1">Cell membrane</location>
        <topology evidence="1">Multi-pass membrane protein</topology>
    </subcellularLocation>
</comment>
<dbReference type="PANTHER" id="PTHR42770">
    <property type="entry name" value="AMINO ACID TRANSPORTER-RELATED"/>
    <property type="match status" value="1"/>
</dbReference>
<dbReference type="AlphaFoldDB" id="A0A7C3WK61"/>
<keyword evidence="3 6" id="KW-0812">Transmembrane</keyword>
<feature type="transmembrane region" description="Helical" evidence="6">
    <location>
        <begin position="391"/>
        <end position="413"/>
    </location>
</feature>
<feature type="transmembrane region" description="Helical" evidence="6">
    <location>
        <begin position="362"/>
        <end position="379"/>
    </location>
</feature>
<evidence type="ECO:0000256" key="3">
    <source>
        <dbReference type="ARBA" id="ARBA00022692"/>
    </source>
</evidence>
<proteinExistence type="predicted"/>
<protein>
    <submittedName>
        <fullName evidence="7">Amino acid permease</fullName>
    </submittedName>
</protein>
<dbReference type="GO" id="GO:0005886">
    <property type="term" value="C:plasma membrane"/>
    <property type="evidence" value="ECO:0007669"/>
    <property type="project" value="UniProtKB-SubCell"/>
</dbReference>
<dbReference type="Pfam" id="PF13520">
    <property type="entry name" value="AA_permease_2"/>
    <property type="match status" value="1"/>
</dbReference>
<feature type="transmembrane region" description="Helical" evidence="6">
    <location>
        <begin position="425"/>
        <end position="443"/>
    </location>
</feature>
<feature type="transmembrane region" description="Helical" evidence="6">
    <location>
        <begin position="179"/>
        <end position="206"/>
    </location>
</feature>
<feature type="transmembrane region" description="Helical" evidence="6">
    <location>
        <begin position="267"/>
        <end position="289"/>
    </location>
</feature>
<feature type="transmembrane region" description="Helical" evidence="6">
    <location>
        <begin position="449"/>
        <end position="467"/>
    </location>
</feature>
<sequence length="630" mass="69958">MKPLALAGLNLFLMGLFIFLWRKKDLLVSYHQGRWWLTWLAVAVITLMDELTSVFYAPAEAYRFIGPSAILFIALTSVFVHYMTTRLVEIANILEHHGLIGGGVYSFSYLVLGPMVSFIAVASIMVDYILTACISSVSAVANAASFFRLSQVQFMILVLGIIWAVAGLNILGIKENARVTFAIFTAAAFIFLNLVVSGILAFDVTALERLKGGVHKAVADLYTGSWFGGYQIFVAHMAFCILAYSGVESVLQTAGLVRSWKEIGKAYVFLACTVGLVTPLVAALALSILAPEIVRQHEGDLITHFATVINGFPFGVAMAGLASITLVMAVNTAFVASSELIERVAHRYGFQGLIVTNRHQSLYRIHLGNAVFFSLIILITAGRQETLADMYALGLVASFCINMGSLILYRYFMGTREIQFYTSRLITLIFWVVFVSCFVFLAIKKPHGTMLWAAVSAVVLVAGALVARKRAPEIREIEKGDHEMQVVLYLAESEAQDLHLVFKRSYEEAEGKPRDNVAYITFYSPRAGIPPKMAPNHFRLPFLKFSLYDHLVALLKVMEYEFPDRQIIVHLGWPLSSWWDRLSIGVMVFNLMRLPRKFPKIQFHISYTGSPVLPEVGEPAAAAESSLRQT</sequence>
<dbReference type="EMBL" id="DTHB01000053">
    <property type="protein sequence ID" value="HGB15271.1"/>
    <property type="molecule type" value="Genomic_DNA"/>
</dbReference>
<evidence type="ECO:0000256" key="2">
    <source>
        <dbReference type="ARBA" id="ARBA00022475"/>
    </source>
</evidence>
<organism evidence="7">
    <name type="scientific">Desulfobacca acetoxidans</name>
    <dbReference type="NCBI Taxonomy" id="60893"/>
    <lineage>
        <taxon>Bacteria</taxon>
        <taxon>Pseudomonadati</taxon>
        <taxon>Thermodesulfobacteriota</taxon>
        <taxon>Desulfobaccia</taxon>
        <taxon>Desulfobaccales</taxon>
        <taxon>Desulfobaccaceae</taxon>
        <taxon>Desulfobacca</taxon>
    </lineage>
</organism>
<reference evidence="7" key="1">
    <citation type="journal article" date="2020" name="mSystems">
        <title>Genome- and Community-Level Interaction Insights into Carbon Utilization and Element Cycling Functions of Hydrothermarchaeota in Hydrothermal Sediment.</title>
        <authorList>
            <person name="Zhou Z."/>
            <person name="Liu Y."/>
            <person name="Xu W."/>
            <person name="Pan J."/>
            <person name="Luo Z.H."/>
            <person name="Li M."/>
        </authorList>
    </citation>
    <scope>NUCLEOTIDE SEQUENCE [LARGE SCALE GENOMIC DNA]</scope>
    <source>
        <strain evidence="7">SpSt-776</strain>
    </source>
</reference>
<dbReference type="InterPro" id="IPR050367">
    <property type="entry name" value="APC_superfamily"/>
</dbReference>
<dbReference type="InterPro" id="IPR002293">
    <property type="entry name" value="AA/rel_permease1"/>
</dbReference>
<feature type="transmembrane region" description="Helical" evidence="6">
    <location>
        <begin position="6"/>
        <end position="23"/>
    </location>
</feature>
<feature type="transmembrane region" description="Helical" evidence="6">
    <location>
        <begin position="64"/>
        <end position="83"/>
    </location>
</feature>
<feature type="transmembrane region" description="Helical" evidence="6">
    <location>
        <begin position="104"/>
        <end position="122"/>
    </location>
</feature>
<comment type="caution">
    <text evidence="7">The sequence shown here is derived from an EMBL/GenBank/DDBJ whole genome shotgun (WGS) entry which is preliminary data.</text>
</comment>
<name>A0A7C3WK61_9BACT</name>
<evidence type="ECO:0000256" key="5">
    <source>
        <dbReference type="ARBA" id="ARBA00023136"/>
    </source>
</evidence>
<evidence type="ECO:0000256" key="1">
    <source>
        <dbReference type="ARBA" id="ARBA00004651"/>
    </source>
</evidence>
<evidence type="ECO:0000256" key="6">
    <source>
        <dbReference type="SAM" id="Phobius"/>
    </source>
</evidence>
<evidence type="ECO:0000256" key="4">
    <source>
        <dbReference type="ARBA" id="ARBA00022989"/>
    </source>
</evidence>
<feature type="transmembrane region" description="Helical" evidence="6">
    <location>
        <begin position="154"/>
        <end position="173"/>
    </location>
</feature>
<feature type="transmembrane region" description="Helical" evidence="6">
    <location>
        <begin position="301"/>
        <end position="318"/>
    </location>
</feature>